<evidence type="ECO:0000256" key="1">
    <source>
        <dbReference type="SAM" id="MobiDB-lite"/>
    </source>
</evidence>
<evidence type="ECO:0000313" key="2">
    <source>
        <dbReference type="EMBL" id="ANT41678.1"/>
    </source>
</evidence>
<gene>
    <name evidence="2" type="primary">147</name>
    <name evidence="2" type="ORF">PBI_LITTLETON_147</name>
</gene>
<proteinExistence type="predicted"/>
<name>A0A1B1PBY6_9CAUD</name>
<evidence type="ECO:0000313" key="3">
    <source>
        <dbReference type="Proteomes" id="UP000221269"/>
    </source>
</evidence>
<dbReference type="Proteomes" id="UP000221269">
    <property type="component" value="Genome"/>
</dbReference>
<accession>A0A1B1PBY6</accession>
<feature type="compositionally biased region" description="Acidic residues" evidence="1">
    <location>
        <begin position="100"/>
        <end position="109"/>
    </location>
</feature>
<reference evidence="3" key="1">
    <citation type="submission" date="2016-06" db="EMBL/GenBank/DDBJ databases">
        <authorList>
            <person name="Kjaerup R.B."/>
            <person name="Dalgaard T.S."/>
            <person name="Juul-Madsen H.R."/>
        </authorList>
    </citation>
    <scope>NUCLEOTIDE SEQUENCE [LARGE SCALE GENOMIC DNA]</scope>
</reference>
<protein>
    <submittedName>
        <fullName evidence="2">Uncharacterized protein</fullName>
    </submittedName>
</protein>
<sequence length="121" mass="13474">MHHHHHPLTQERSMSKHAAADLYADKDYANIRSVITMAVITGSRASSLDGTVVHRHEGPTFRLGNHILVVAGAPGRYATHTVDSDAELDAAVAEEDYVWDDDEPYDPDEDYKRSLIHGEDI</sequence>
<feature type="compositionally biased region" description="Basic and acidic residues" evidence="1">
    <location>
        <begin position="110"/>
        <end position="121"/>
    </location>
</feature>
<dbReference type="EMBL" id="KX369583">
    <property type="protein sequence ID" value="ANT41678.1"/>
    <property type="molecule type" value="Genomic_DNA"/>
</dbReference>
<organism evidence="2 3">
    <name type="scientific">Mycobacterium phage Littleton</name>
    <dbReference type="NCBI Taxonomy" id="1873888"/>
    <lineage>
        <taxon>Viruses</taxon>
        <taxon>Duplodnaviria</taxon>
        <taxon>Heunggongvirae</taxon>
        <taxon>Uroviricota</taxon>
        <taxon>Caudoviricetes</taxon>
        <taxon>Ceeclamvirinae</taxon>
        <taxon>Bixzunavirus</taxon>
        <taxon>Bixzunavirus Bxz1</taxon>
    </lineage>
</organism>
<feature type="region of interest" description="Disordered" evidence="1">
    <location>
        <begin position="100"/>
        <end position="121"/>
    </location>
</feature>